<dbReference type="CDD" id="cd03394">
    <property type="entry name" value="PAP2_like_5"/>
    <property type="match status" value="1"/>
</dbReference>
<dbReference type="RefSeq" id="WP_386781402.1">
    <property type="nucleotide sequence ID" value="NZ_JBHTIC010000002.1"/>
</dbReference>
<evidence type="ECO:0000259" key="1">
    <source>
        <dbReference type="SMART" id="SM00014"/>
    </source>
</evidence>
<dbReference type="Pfam" id="PF01569">
    <property type="entry name" value="PAP2"/>
    <property type="match status" value="1"/>
</dbReference>
<evidence type="ECO:0000313" key="3">
    <source>
        <dbReference type="Proteomes" id="UP001597032"/>
    </source>
</evidence>
<organism evidence="2 3">
    <name type="scientific">Lutibacter aestuarii</name>
    <dbReference type="NCBI Taxonomy" id="861111"/>
    <lineage>
        <taxon>Bacteria</taxon>
        <taxon>Pseudomonadati</taxon>
        <taxon>Bacteroidota</taxon>
        <taxon>Flavobacteriia</taxon>
        <taxon>Flavobacteriales</taxon>
        <taxon>Flavobacteriaceae</taxon>
        <taxon>Lutibacter</taxon>
    </lineage>
</organism>
<dbReference type="SMART" id="SM00014">
    <property type="entry name" value="acidPPc"/>
    <property type="match status" value="1"/>
</dbReference>
<dbReference type="InterPro" id="IPR036938">
    <property type="entry name" value="PAP2/HPO_sf"/>
</dbReference>
<reference evidence="3" key="1">
    <citation type="journal article" date="2019" name="Int. J. Syst. Evol. Microbiol.">
        <title>The Global Catalogue of Microorganisms (GCM) 10K type strain sequencing project: providing services to taxonomists for standard genome sequencing and annotation.</title>
        <authorList>
            <consortium name="The Broad Institute Genomics Platform"/>
            <consortium name="The Broad Institute Genome Sequencing Center for Infectious Disease"/>
            <person name="Wu L."/>
            <person name="Ma J."/>
        </authorList>
    </citation>
    <scope>NUCLEOTIDE SEQUENCE [LARGE SCALE GENOMIC DNA]</scope>
    <source>
        <strain evidence="3">CCUG 60022</strain>
    </source>
</reference>
<evidence type="ECO:0000313" key="2">
    <source>
        <dbReference type="EMBL" id="MFD0760899.1"/>
    </source>
</evidence>
<dbReference type="InterPro" id="IPR000326">
    <property type="entry name" value="PAP2/HPO"/>
</dbReference>
<name>A0ABW2Z3P5_9FLAO</name>
<dbReference type="Proteomes" id="UP001597032">
    <property type="component" value="Unassembled WGS sequence"/>
</dbReference>
<keyword evidence="3" id="KW-1185">Reference proteome</keyword>
<comment type="caution">
    <text evidence="2">The sequence shown here is derived from an EMBL/GenBank/DDBJ whole genome shotgun (WGS) entry which is preliminary data.</text>
</comment>
<sequence>MNYFKPFLLLAILVLPYLAQGQQALDTLVTQSNKNKLKIKEIILPASIILVGSALSGSRLEKKLKNSLHDGTVREIDFTLPIDDIIQYVPIVELYTADLLKIKSKNHWFDQTKYLAIANIITASLTHTGKRLFNKQRPDGSNHAFPSGHTSFSFTNASVLYEEFKDTATIFAYSGYALTSLVGSLRVVNNKHWISDVLVGAGLGILVTKLVYHFEPLKNWNPFKKYDNIILIPNINTQQIGMYFKVKF</sequence>
<proteinExistence type="predicted"/>
<gene>
    <name evidence="2" type="ORF">ACFQZW_02260</name>
</gene>
<protein>
    <submittedName>
        <fullName evidence="2">Phosphatase PAP2 family protein</fullName>
    </submittedName>
</protein>
<dbReference type="EMBL" id="JBHTIC010000002">
    <property type="protein sequence ID" value="MFD0760899.1"/>
    <property type="molecule type" value="Genomic_DNA"/>
</dbReference>
<dbReference type="SUPFAM" id="SSF48317">
    <property type="entry name" value="Acid phosphatase/Vanadium-dependent haloperoxidase"/>
    <property type="match status" value="1"/>
</dbReference>
<feature type="domain" description="Phosphatidic acid phosphatase type 2/haloperoxidase" evidence="1">
    <location>
        <begin position="112"/>
        <end position="212"/>
    </location>
</feature>
<accession>A0ABW2Z3P5</accession>
<dbReference type="Gene3D" id="1.20.144.10">
    <property type="entry name" value="Phosphatidic acid phosphatase type 2/haloperoxidase"/>
    <property type="match status" value="1"/>
</dbReference>